<dbReference type="GO" id="GO:0016020">
    <property type="term" value="C:membrane"/>
    <property type="evidence" value="ECO:0007669"/>
    <property type="project" value="InterPro"/>
</dbReference>
<dbReference type="PROSITE" id="PS51716">
    <property type="entry name" value="G_IRG"/>
    <property type="match status" value="1"/>
</dbReference>
<comment type="caution">
    <text evidence="6">The sequence shown here is derived from an EMBL/GenBank/DDBJ whole genome shotgun (WGS) entry which is preliminary data.</text>
</comment>
<keyword evidence="4" id="KW-0342">GTP-binding</keyword>
<protein>
    <submittedName>
        <fullName evidence="6">Interferon-inducible GTPase 5-like</fullName>
    </submittedName>
</protein>
<evidence type="ECO:0000313" key="6">
    <source>
        <dbReference type="EMBL" id="KAJ7387311.1"/>
    </source>
</evidence>
<dbReference type="Gene3D" id="3.40.50.300">
    <property type="entry name" value="P-loop containing nucleotide triphosphate hydrolases"/>
    <property type="match status" value="1"/>
</dbReference>
<evidence type="ECO:0000256" key="4">
    <source>
        <dbReference type="ARBA" id="ARBA00023134"/>
    </source>
</evidence>
<evidence type="ECO:0000313" key="7">
    <source>
        <dbReference type="Proteomes" id="UP001163046"/>
    </source>
</evidence>
<organism evidence="6 7">
    <name type="scientific">Desmophyllum pertusum</name>
    <dbReference type="NCBI Taxonomy" id="174260"/>
    <lineage>
        <taxon>Eukaryota</taxon>
        <taxon>Metazoa</taxon>
        <taxon>Cnidaria</taxon>
        <taxon>Anthozoa</taxon>
        <taxon>Hexacorallia</taxon>
        <taxon>Scleractinia</taxon>
        <taxon>Caryophylliina</taxon>
        <taxon>Caryophylliidae</taxon>
        <taxon>Desmophyllum</taxon>
    </lineage>
</organism>
<dbReference type="OrthoDB" id="422720at2759"/>
<dbReference type="PANTHER" id="PTHR32341">
    <property type="entry name" value="INTERFERON-INDUCIBLE GTPASE"/>
    <property type="match status" value="1"/>
</dbReference>
<dbReference type="InterPro" id="IPR030385">
    <property type="entry name" value="G_IRG_dom"/>
</dbReference>
<dbReference type="GO" id="GO:0016787">
    <property type="term" value="F:hydrolase activity"/>
    <property type="evidence" value="ECO:0007669"/>
    <property type="project" value="UniProtKB-KW"/>
</dbReference>
<gene>
    <name evidence="6" type="primary">Ifggb1_3</name>
    <name evidence="6" type="ORF">OS493_004294</name>
</gene>
<dbReference type="SUPFAM" id="SSF52540">
    <property type="entry name" value="P-loop containing nucleoside triphosphate hydrolases"/>
    <property type="match status" value="1"/>
</dbReference>
<dbReference type="InterPro" id="IPR007743">
    <property type="entry name" value="Immunity-related_GTPase-like"/>
</dbReference>
<dbReference type="Pfam" id="PF05049">
    <property type="entry name" value="IIGP"/>
    <property type="match status" value="1"/>
</dbReference>
<dbReference type="GO" id="GO:0005525">
    <property type="term" value="F:GTP binding"/>
    <property type="evidence" value="ECO:0007669"/>
    <property type="project" value="UniProtKB-KW"/>
</dbReference>
<dbReference type="EMBL" id="MU825874">
    <property type="protein sequence ID" value="KAJ7387311.1"/>
    <property type="molecule type" value="Genomic_DNA"/>
</dbReference>
<keyword evidence="7" id="KW-1185">Reference proteome</keyword>
<evidence type="ECO:0000256" key="1">
    <source>
        <dbReference type="ARBA" id="ARBA00005429"/>
    </source>
</evidence>
<keyword evidence="3" id="KW-0378">Hydrolase</keyword>
<proteinExistence type="inferred from homology"/>
<accession>A0A9X0D5J6</accession>
<reference evidence="6" key="1">
    <citation type="submission" date="2023-01" db="EMBL/GenBank/DDBJ databases">
        <title>Genome assembly of the deep-sea coral Lophelia pertusa.</title>
        <authorList>
            <person name="Herrera S."/>
            <person name="Cordes E."/>
        </authorList>
    </citation>
    <scope>NUCLEOTIDE SEQUENCE</scope>
    <source>
        <strain evidence="6">USNM1676648</strain>
        <tissue evidence="6">Polyp</tissue>
    </source>
</reference>
<dbReference type="InterPro" id="IPR027417">
    <property type="entry name" value="P-loop_NTPase"/>
</dbReference>
<sequence>MNIGITGNSGAGKSSFINAIRGLDNDDEKAAKVGVTETTLEPKCYDHPTNSKIKYWDLPGIGTPKYPDLETYCRKVQLERYSAFLVFTIDRFTENDQKLAKKIQSTDRSFFFIRAKLIKMFSLRSVSGHSMKMPCYRKSDATLWKIW</sequence>
<comment type="similarity">
    <text evidence="1">Belongs to the TRAFAC class dynamin-like GTPase superfamily. IRG family.</text>
</comment>
<dbReference type="InterPro" id="IPR051515">
    <property type="entry name" value="IRG"/>
</dbReference>
<keyword evidence="2" id="KW-0547">Nucleotide-binding</keyword>
<name>A0A9X0D5J6_9CNID</name>
<dbReference type="PANTHER" id="PTHR32341:SF10">
    <property type="entry name" value="INTERFERON-INDUCIBLE GTPASE 5"/>
    <property type="match status" value="1"/>
</dbReference>
<dbReference type="AlphaFoldDB" id="A0A9X0D5J6"/>
<dbReference type="Proteomes" id="UP001163046">
    <property type="component" value="Unassembled WGS sequence"/>
</dbReference>
<feature type="domain" description="IRG-type G" evidence="5">
    <location>
        <begin position="1"/>
        <end position="147"/>
    </location>
</feature>
<evidence type="ECO:0000256" key="3">
    <source>
        <dbReference type="ARBA" id="ARBA00022801"/>
    </source>
</evidence>
<evidence type="ECO:0000256" key="2">
    <source>
        <dbReference type="ARBA" id="ARBA00022741"/>
    </source>
</evidence>
<evidence type="ECO:0000259" key="5">
    <source>
        <dbReference type="PROSITE" id="PS51716"/>
    </source>
</evidence>